<feature type="transmembrane region" description="Helical" evidence="2">
    <location>
        <begin position="217"/>
        <end position="239"/>
    </location>
</feature>
<dbReference type="Pfam" id="PF03929">
    <property type="entry name" value="PepSY_TM"/>
    <property type="match status" value="1"/>
</dbReference>
<sequence length="487" mass="51527">MSVTPEVTAPAPASTPVPRRANGGSAFGALLLRVHFYAGLMIAPFLIVAAVTGLLFVSTPTLDRIIYADELLVADAGGDTVPVSQQLAAARAAHPEGTITGVRVKGGEWTTHVDFSVPELAAAEKVHTVYVDPYTGAVTGQLTTQFGWTPLQAWLDVLHRDLHLGPAGNLYSELAASWLWVIALGGIVLWWRRRRTVRKLFAPELSARKGVRRTRGWHGAVGAWLLVGLLGLSATGLTWSNYAGAHFGLLIDQIKGGTPSVSTALTGAPGAEAGGHHGGGAVPATATDPDGIDTAVTVARDNGLDGPVSIVPPADARTAWKVSQIDTQFPERLDSVAVDTATGTVTDRVDLADWPFTAKLTNWGINAHMGLLFGPVNQIVLAALALGLLCIIFWGYRMWWQRRPTRDGRRALAGAAPARVDWRTVPAWAIVTGILVVFAIGWALPLFGIPLAAFVVVDAIVTTVRDRRGNGRGDRAEVPVSPAPTGS</sequence>
<reference evidence="4 5" key="1">
    <citation type="submission" date="2023-07" db="EMBL/GenBank/DDBJ databases">
        <title>Sequencing the genomes of 1000 actinobacteria strains.</title>
        <authorList>
            <person name="Klenk H.-P."/>
        </authorList>
    </citation>
    <scope>NUCLEOTIDE SEQUENCE [LARGE SCALE GENOMIC DNA]</scope>
    <source>
        <strain evidence="4 5">DSM 44709</strain>
    </source>
</reference>
<evidence type="ECO:0000313" key="4">
    <source>
        <dbReference type="EMBL" id="MDQ0363837.1"/>
    </source>
</evidence>
<keyword evidence="2" id="KW-0472">Membrane</keyword>
<proteinExistence type="predicted"/>
<evidence type="ECO:0000256" key="1">
    <source>
        <dbReference type="SAM" id="MobiDB-lite"/>
    </source>
</evidence>
<feature type="region of interest" description="Disordered" evidence="1">
    <location>
        <begin position="263"/>
        <end position="285"/>
    </location>
</feature>
<accession>A0AAE3VUF5</accession>
<feature type="region of interest" description="Disordered" evidence="1">
    <location>
        <begin position="467"/>
        <end position="487"/>
    </location>
</feature>
<dbReference type="RefSeq" id="WP_307234773.1">
    <property type="nucleotide sequence ID" value="NZ_JAUSUZ010000001.1"/>
</dbReference>
<feature type="compositionally biased region" description="Basic and acidic residues" evidence="1">
    <location>
        <begin position="467"/>
        <end position="477"/>
    </location>
</feature>
<gene>
    <name evidence="4" type="ORF">J2S42_000506</name>
</gene>
<dbReference type="EMBL" id="JAUSUZ010000001">
    <property type="protein sequence ID" value="MDQ0363837.1"/>
    <property type="molecule type" value="Genomic_DNA"/>
</dbReference>
<protein>
    <submittedName>
        <fullName evidence="4">Iron-regulated membrane protein</fullName>
    </submittedName>
</protein>
<dbReference type="InterPro" id="IPR025711">
    <property type="entry name" value="PepSY"/>
</dbReference>
<dbReference type="PANTHER" id="PTHR34219">
    <property type="entry name" value="IRON-REGULATED INNER MEMBRANE PROTEIN-RELATED"/>
    <property type="match status" value="1"/>
</dbReference>
<feature type="transmembrane region" description="Helical" evidence="2">
    <location>
        <begin position="420"/>
        <end position="440"/>
    </location>
</feature>
<dbReference type="PANTHER" id="PTHR34219:SF1">
    <property type="entry name" value="PEPSY DOMAIN-CONTAINING PROTEIN"/>
    <property type="match status" value="1"/>
</dbReference>
<evidence type="ECO:0000313" key="5">
    <source>
        <dbReference type="Proteomes" id="UP001240236"/>
    </source>
</evidence>
<feature type="transmembrane region" description="Helical" evidence="2">
    <location>
        <begin position="36"/>
        <end position="57"/>
    </location>
</feature>
<comment type="caution">
    <text evidence="4">The sequence shown here is derived from an EMBL/GenBank/DDBJ whole genome shotgun (WGS) entry which is preliminary data.</text>
</comment>
<feature type="transmembrane region" description="Helical" evidence="2">
    <location>
        <begin position="170"/>
        <end position="191"/>
    </location>
</feature>
<organism evidence="4 5">
    <name type="scientific">Catenuloplanes indicus</name>
    <dbReference type="NCBI Taxonomy" id="137267"/>
    <lineage>
        <taxon>Bacteria</taxon>
        <taxon>Bacillati</taxon>
        <taxon>Actinomycetota</taxon>
        <taxon>Actinomycetes</taxon>
        <taxon>Micromonosporales</taxon>
        <taxon>Micromonosporaceae</taxon>
        <taxon>Catenuloplanes</taxon>
    </lineage>
</organism>
<feature type="compositionally biased region" description="Gly residues" evidence="1">
    <location>
        <begin position="272"/>
        <end position="281"/>
    </location>
</feature>
<keyword evidence="5" id="KW-1185">Reference proteome</keyword>
<feature type="domain" description="PepSY" evidence="3">
    <location>
        <begin position="81"/>
        <end position="141"/>
    </location>
</feature>
<dbReference type="AlphaFoldDB" id="A0AAE3VUF5"/>
<dbReference type="Pfam" id="PF03413">
    <property type="entry name" value="PepSY"/>
    <property type="match status" value="1"/>
</dbReference>
<feature type="transmembrane region" description="Helical" evidence="2">
    <location>
        <begin position="379"/>
        <end position="399"/>
    </location>
</feature>
<keyword evidence="2" id="KW-0812">Transmembrane</keyword>
<evidence type="ECO:0000259" key="3">
    <source>
        <dbReference type="Pfam" id="PF03413"/>
    </source>
</evidence>
<name>A0AAE3VUF5_9ACTN</name>
<dbReference type="Proteomes" id="UP001240236">
    <property type="component" value="Unassembled WGS sequence"/>
</dbReference>
<keyword evidence="2" id="KW-1133">Transmembrane helix</keyword>
<dbReference type="InterPro" id="IPR005625">
    <property type="entry name" value="PepSY-ass_TM"/>
</dbReference>
<evidence type="ECO:0000256" key="2">
    <source>
        <dbReference type="SAM" id="Phobius"/>
    </source>
</evidence>